<dbReference type="Proteomes" id="UP001138500">
    <property type="component" value="Unassembled WGS sequence"/>
</dbReference>
<sequence>RQLDRSIQLDRRAWGVKERERKRAEAVRKRQDKERRAREEARKVELGTQVRRDRFGYKSSQMHLGAFFGGGGGGGRKVEEKEEGFGDGGVDDESLLGALESPERGSEATAMPPPPPPPPPPPTIRTSSAKTRPETAPAAIIDDDDFSCFWDDSAAARRSRGNSIRKMAFVDICLTSTTYPCYWYVWNKHFKPLPPPSMNEYEEVIRVDIDRDPAGIDAKPGHIFVSESQPLPIRQYCREMTLARGRLLYEIWDSWNHRLLGYIVPTSVHNDALSTRPTAALSPWLDEPHQKRLLLTHYHDTLLAQFPRMPRHSAKTIAEKYLATSRHRFSALALEQCVVDHVRHYWTSYTFRVHEVRQGRREVEALIKPRMREVLKSWLPFPQAMPLTGRDEVRELFERHALIDDYDDDDDAGLGSVERQSPVRVKVQDWDGVVRWNALRHCGGLEGLGNSYTAVISSL</sequence>
<dbReference type="SUPFAM" id="SSF101447">
    <property type="entry name" value="Formin homology 2 domain (FH2 domain)"/>
    <property type="match status" value="1"/>
</dbReference>
<dbReference type="AlphaFoldDB" id="A0A9W7SWT5"/>
<dbReference type="EMBL" id="RIBY02000724">
    <property type="protein sequence ID" value="KAH9838185.1"/>
    <property type="molecule type" value="Genomic_DNA"/>
</dbReference>
<evidence type="ECO:0000313" key="3">
    <source>
        <dbReference type="Proteomes" id="UP001138500"/>
    </source>
</evidence>
<accession>A0A9W7SWT5</accession>
<comment type="caution">
    <text evidence="2">The sequence shown here is derived from an EMBL/GenBank/DDBJ whole genome shotgun (WGS) entry which is preliminary data.</text>
</comment>
<feature type="non-terminal residue" evidence="2">
    <location>
        <position position="1"/>
    </location>
</feature>
<feature type="compositionally biased region" description="Basic and acidic residues" evidence="1">
    <location>
        <begin position="18"/>
        <end position="56"/>
    </location>
</feature>
<keyword evidence="3" id="KW-1185">Reference proteome</keyword>
<gene>
    <name evidence="2" type="ORF">Tdes44962_MAKER08241</name>
</gene>
<dbReference type="OrthoDB" id="3942661at2759"/>
<evidence type="ECO:0000256" key="1">
    <source>
        <dbReference type="SAM" id="MobiDB-lite"/>
    </source>
</evidence>
<organism evidence="2 3">
    <name type="scientific">Teratosphaeria destructans</name>
    <dbReference type="NCBI Taxonomy" id="418781"/>
    <lineage>
        <taxon>Eukaryota</taxon>
        <taxon>Fungi</taxon>
        <taxon>Dikarya</taxon>
        <taxon>Ascomycota</taxon>
        <taxon>Pezizomycotina</taxon>
        <taxon>Dothideomycetes</taxon>
        <taxon>Dothideomycetidae</taxon>
        <taxon>Mycosphaerellales</taxon>
        <taxon>Teratosphaeriaceae</taxon>
        <taxon>Teratosphaeria</taxon>
    </lineage>
</organism>
<evidence type="ECO:0000313" key="2">
    <source>
        <dbReference type="EMBL" id="KAH9838185.1"/>
    </source>
</evidence>
<reference evidence="2 3" key="1">
    <citation type="journal article" date="2018" name="IMA Fungus">
        <title>IMA Genome-F 10: Nine draft genome sequences of Claviceps purpurea s.lat., including C. arundinis, C. humidiphila, and C. cf. spartinae, pseudomolecules for the pitch canker pathogen Fusarium circinatum, draft genome of Davidsoniella eucalypti, Grosmannia galeiformis, Quambalaria eucalypti, and Teratosphaeria destructans.</title>
        <authorList>
            <person name="Wingfield B.D."/>
            <person name="Liu M."/>
            <person name="Nguyen H.D."/>
            <person name="Lane F.A."/>
            <person name="Morgan S.W."/>
            <person name="De Vos L."/>
            <person name="Wilken P.M."/>
            <person name="Duong T.A."/>
            <person name="Aylward J."/>
            <person name="Coetzee M.P."/>
            <person name="Dadej K."/>
            <person name="De Beer Z.W."/>
            <person name="Findlay W."/>
            <person name="Havenga M."/>
            <person name="Kolarik M."/>
            <person name="Menzies J.G."/>
            <person name="Naidoo K."/>
            <person name="Pochopski O."/>
            <person name="Shoukouhi P."/>
            <person name="Santana Q.C."/>
            <person name="Seifert K.A."/>
            <person name="Soal N."/>
            <person name="Steenkamp E.T."/>
            <person name="Tatham C.T."/>
            <person name="van der Nest M.A."/>
            <person name="Wingfield M.J."/>
        </authorList>
    </citation>
    <scope>NUCLEOTIDE SEQUENCE [LARGE SCALE GENOMIC DNA]</scope>
    <source>
        <strain evidence="2">CMW44962</strain>
    </source>
</reference>
<reference evidence="2 3" key="2">
    <citation type="journal article" date="2021" name="Curr. Genet.">
        <title>Genetic response to nitrogen starvation in the aggressive Eucalyptus foliar pathogen Teratosphaeria destructans.</title>
        <authorList>
            <person name="Havenga M."/>
            <person name="Wingfield B.D."/>
            <person name="Wingfield M.J."/>
            <person name="Dreyer L.L."/>
            <person name="Roets F."/>
            <person name="Aylward J."/>
        </authorList>
    </citation>
    <scope>NUCLEOTIDE SEQUENCE [LARGE SCALE GENOMIC DNA]</scope>
    <source>
        <strain evidence="2">CMW44962</strain>
    </source>
</reference>
<protein>
    <submittedName>
        <fullName evidence="2">Uncharacterized protein</fullName>
    </submittedName>
</protein>
<proteinExistence type="predicted"/>
<feature type="compositionally biased region" description="Pro residues" evidence="1">
    <location>
        <begin position="111"/>
        <end position="123"/>
    </location>
</feature>
<feature type="region of interest" description="Disordered" evidence="1">
    <location>
        <begin position="18"/>
        <end position="134"/>
    </location>
</feature>
<name>A0A9W7SWT5_9PEZI</name>